<dbReference type="RefSeq" id="WP_210760248.1">
    <property type="nucleotide sequence ID" value="NZ_CP060139.1"/>
</dbReference>
<keyword evidence="3" id="KW-1185">Reference proteome</keyword>
<gene>
    <name evidence="2" type="ORF">H4K34_07745</name>
</gene>
<dbReference type="AlphaFoldDB" id="A0A7H0VJ25"/>
<dbReference type="KEGG" id="chyd:H4K34_07745"/>
<dbReference type="Proteomes" id="UP000516305">
    <property type="component" value="Chromosome"/>
</dbReference>
<organism evidence="2 3">
    <name type="scientific">Croceimicrobium hydrocarbonivorans</name>
    <dbReference type="NCBI Taxonomy" id="2761580"/>
    <lineage>
        <taxon>Bacteria</taxon>
        <taxon>Pseudomonadati</taxon>
        <taxon>Bacteroidota</taxon>
        <taxon>Flavobacteriia</taxon>
        <taxon>Flavobacteriales</taxon>
        <taxon>Owenweeksiaceae</taxon>
        <taxon>Croceimicrobium</taxon>
    </lineage>
</organism>
<proteinExistence type="predicted"/>
<name>A0A7H0VJ25_9FLAO</name>
<protein>
    <submittedName>
        <fullName evidence="2">DUF177 domain-containing protein</fullName>
    </submittedName>
</protein>
<accession>A0A7H0VJ25</accession>
<evidence type="ECO:0000313" key="2">
    <source>
        <dbReference type="EMBL" id="QNR25723.1"/>
    </source>
</evidence>
<dbReference type="Pfam" id="PF02620">
    <property type="entry name" value="YceD"/>
    <property type="match status" value="1"/>
</dbReference>
<feature type="region of interest" description="Disordered" evidence="1">
    <location>
        <begin position="152"/>
        <end position="178"/>
    </location>
</feature>
<evidence type="ECO:0000256" key="1">
    <source>
        <dbReference type="SAM" id="MobiDB-lite"/>
    </source>
</evidence>
<dbReference type="InterPro" id="IPR003772">
    <property type="entry name" value="YceD"/>
</dbReference>
<sequence length="178" mass="20828">MEKRLKDFEIAFSGLKLGEHQFDFQIDATFFEVFDYQDFEKADLQAKMKLLKRETQMALHLELEGKVWVPCDLTNEMFWLPLSADAEVMVKFGDDFDDSEEDLLILPHGEHRFNVAQYFYEMAVLAKPLKVVHPDVEAGKMGQEILERLEALSPEEHSNEEQSEDTDPRWDKLKDLLN</sequence>
<evidence type="ECO:0000313" key="3">
    <source>
        <dbReference type="Proteomes" id="UP000516305"/>
    </source>
</evidence>
<reference evidence="2 3" key="1">
    <citation type="submission" date="2020-08" db="EMBL/GenBank/DDBJ databases">
        <title>Croceimicrobium hydrocarbonivorans gen. nov., sp. nov., a novel marine bacterium isolated from a bacterial consortium that degrades polyethylene terephthalate.</title>
        <authorList>
            <person name="Liu R."/>
        </authorList>
    </citation>
    <scope>NUCLEOTIDE SEQUENCE [LARGE SCALE GENOMIC DNA]</scope>
    <source>
        <strain evidence="2 3">A20-9</strain>
    </source>
</reference>
<dbReference type="EMBL" id="CP060139">
    <property type="protein sequence ID" value="QNR25723.1"/>
    <property type="molecule type" value="Genomic_DNA"/>
</dbReference>